<gene>
    <name evidence="1" type="ORF">BBV17_16815</name>
</gene>
<dbReference type="EMBL" id="MBRJ01000019">
    <property type="protein sequence ID" value="OHX48491.1"/>
    <property type="molecule type" value="Genomic_DNA"/>
</dbReference>
<dbReference type="Proteomes" id="UP000180194">
    <property type="component" value="Unassembled WGS sequence"/>
</dbReference>
<keyword evidence="2" id="KW-1185">Reference proteome</keyword>
<sequence length="89" mass="10465">MSQLKQIRAQPKDIRPKITKTAQNRKIDARKQRFPVHKDSERAQPKVIRPKKYETRAEPKKNACNPGKSAHKAPMCYNTFEFNWKEMGN</sequence>
<reference evidence="1 2" key="1">
    <citation type="submission" date="2016-07" db="EMBL/GenBank/DDBJ databases">
        <title>Bacillus oceanisediminis whole genome.</title>
        <authorList>
            <person name="Pal Y."/>
            <person name="Verma A."/>
            <person name="Mual P."/>
            <person name="Srinivasan K."/>
        </authorList>
    </citation>
    <scope>NUCLEOTIDE SEQUENCE [LARGE SCALE GENOMIC DNA]</scope>
    <source>
        <strain evidence="1 2">Bhandara28</strain>
    </source>
</reference>
<organism evidence="1 2">
    <name type="scientific">Cytobacillus oceanisediminis</name>
    <dbReference type="NCBI Taxonomy" id="665099"/>
    <lineage>
        <taxon>Bacteria</taxon>
        <taxon>Bacillati</taxon>
        <taxon>Bacillota</taxon>
        <taxon>Bacilli</taxon>
        <taxon>Bacillales</taxon>
        <taxon>Bacillaceae</taxon>
        <taxon>Cytobacillus</taxon>
    </lineage>
</organism>
<accession>A0ABX3CSN2</accession>
<protein>
    <submittedName>
        <fullName evidence="1">Uncharacterized protein</fullName>
    </submittedName>
</protein>
<evidence type="ECO:0000313" key="1">
    <source>
        <dbReference type="EMBL" id="OHX48491.1"/>
    </source>
</evidence>
<proteinExistence type="predicted"/>
<evidence type="ECO:0000313" key="2">
    <source>
        <dbReference type="Proteomes" id="UP000180194"/>
    </source>
</evidence>
<comment type="caution">
    <text evidence="1">The sequence shown here is derived from an EMBL/GenBank/DDBJ whole genome shotgun (WGS) entry which is preliminary data.</text>
</comment>
<name>A0ABX3CSN2_9BACI</name>